<dbReference type="PANTHER" id="PTHR34227:SF11">
    <property type="entry name" value="CHAPERONE PROTEIN TORD"/>
    <property type="match status" value="1"/>
</dbReference>
<dbReference type="RefSeq" id="WP_001164840.1">
    <property type="nucleotide sequence ID" value="NZ_CP022120.1"/>
</dbReference>
<reference evidence="4 5" key="1">
    <citation type="submission" date="2017-06" db="EMBL/GenBank/DDBJ databases">
        <title>Salmonella reference genomes for public health.</title>
        <authorList>
            <person name="Robertson J."/>
            <person name="Yoshida C."/>
            <person name="Gurnik S."/>
            <person name="Nash J."/>
        </authorList>
    </citation>
    <scope>NUCLEOTIDE SEQUENCE [LARGE SCALE GENOMIC DNA]</scope>
    <source>
        <strain evidence="4 5">SA19983605</strain>
    </source>
</reference>
<evidence type="ECO:0000256" key="3">
    <source>
        <dbReference type="HAMAP-Rule" id="MF_01150"/>
    </source>
</evidence>
<dbReference type="InterPro" id="IPR036386">
    <property type="entry name" value="HscB_C_sf"/>
</dbReference>
<dbReference type="Proteomes" id="UP000197991">
    <property type="component" value="Chromosome"/>
</dbReference>
<comment type="subcellular location">
    <subcellularLocation>
        <location evidence="3">Cytoplasm</location>
    </subcellularLocation>
</comment>
<name>A0A248K8P4_SALBN</name>
<dbReference type="SMR" id="A0A248K8P4"/>
<dbReference type="InterPro" id="IPR023069">
    <property type="entry name" value="Chaperone_TorD"/>
</dbReference>
<dbReference type="GO" id="GO:0005737">
    <property type="term" value="C:cytoplasm"/>
    <property type="evidence" value="ECO:0007669"/>
    <property type="project" value="UniProtKB-SubCell"/>
</dbReference>
<dbReference type="EMBL" id="CP022120">
    <property type="protein sequence ID" value="ASG54150.1"/>
    <property type="molecule type" value="Genomic_DNA"/>
</dbReference>
<organism evidence="4 5">
    <name type="scientific">Salmonella bongori serovar 66:z41:- str. SA19983605</name>
    <dbReference type="NCBI Taxonomy" id="1243617"/>
    <lineage>
        <taxon>Bacteria</taxon>
        <taxon>Pseudomonadati</taxon>
        <taxon>Pseudomonadota</taxon>
        <taxon>Gammaproteobacteria</taxon>
        <taxon>Enterobacterales</taxon>
        <taxon>Enterobacteriaceae</taxon>
        <taxon>Salmonella</taxon>
    </lineage>
</organism>
<dbReference type="NCBIfam" id="NF003442">
    <property type="entry name" value="PRK04976.1"/>
    <property type="match status" value="1"/>
</dbReference>
<evidence type="ECO:0000313" key="4">
    <source>
        <dbReference type="EMBL" id="ASG54150.1"/>
    </source>
</evidence>
<dbReference type="InterPro" id="IPR020945">
    <property type="entry name" value="DMSO/NO3_reduct_chaperone"/>
</dbReference>
<sequence length="209" mass="23730">MQHSSVTSPRAAIYQWFSQLLFQELTEAQLVTLGGRESRAWIASLSTIPGLASDVKRFERSLTRVLHREAREQELAADFASLFLLAPPVGVSPYAGHYPHTTPAQERRQMNALLVEQALAPRENEASDHIAIQLALMAEQISREASVATQYYFLQHHILCWAPLFMASCQQREAEGFYVLAVAMIVHFMHEDAQYLESLLMDNVYCRNH</sequence>
<dbReference type="OrthoDB" id="7849731at2"/>
<evidence type="ECO:0000313" key="5">
    <source>
        <dbReference type="Proteomes" id="UP000197991"/>
    </source>
</evidence>
<keyword evidence="1 3" id="KW-0963">Cytoplasm</keyword>
<evidence type="ECO:0000256" key="2">
    <source>
        <dbReference type="ARBA" id="ARBA00023186"/>
    </source>
</evidence>
<comment type="similarity">
    <text evidence="3">Belongs to the TorD/DmsD family. TorD subfamily.</text>
</comment>
<dbReference type="HAMAP" id="MF_01150">
    <property type="entry name" value="TorD"/>
    <property type="match status" value="1"/>
</dbReference>
<gene>
    <name evidence="3" type="primary">torD</name>
    <name evidence="4" type="ORF">LFZ56_07575</name>
</gene>
<protein>
    <recommendedName>
        <fullName evidence="3">Chaperone protein TorD</fullName>
    </recommendedName>
</protein>
<dbReference type="InterPro" id="IPR050289">
    <property type="entry name" value="TorD/DmsD_chaperones"/>
</dbReference>
<dbReference type="GO" id="GO:0006457">
    <property type="term" value="P:protein folding"/>
    <property type="evidence" value="ECO:0007669"/>
    <property type="project" value="UniProtKB-UniRule"/>
</dbReference>
<keyword evidence="2 3" id="KW-0143">Chaperone</keyword>
<accession>A0A248K8P4</accession>
<comment type="function">
    <text evidence="3">Involved in the biogenesis of TorA. Acts on TorA before the insertion of the molybdenum cofactor and, as a result, probably favors a conformation of the apoenzyme that is competent for acquiring the cofactor.</text>
</comment>
<dbReference type="InterPro" id="IPR036411">
    <property type="entry name" value="TorD-like_sf"/>
</dbReference>
<dbReference type="Gene3D" id="1.20.120.1820">
    <property type="match status" value="1"/>
</dbReference>
<dbReference type="GeneID" id="44981022"/>
<evidence type="ECO:0000256" key="1">
    <source>
        <dbReference type="ARBA" id="ARBA00022490"/>
    </source>
</evidence>
<dbReference type="GO" id="GO:0051259">
    <property type="term" value="P:protein complex oligomerization"/>
    <property type="evidence" value="ECO:0007669"/>
    <property type="project" value="InterPro"/>
</dbReference>
<proteinExistence type="inferred from homology"/>
<dbReference type="SUPFAM" id="SSF89155">
    <property type="entry name" value="TorD-like"/>
    <property type="match status" value="1"/>
</dbReference>
<dbReference type="Pfam" id="PF02613">
    <property type="entry name" value="Nitrate_red_del"/>
    <property type="match status" value="1"/>
</dbReference>
<dbReference type="AlphaFoldDB" id="A0A248K8P4"/>
<keyword evidence="5" id="KW-1185">Reference proteome</keyword>
<dbReference type="Gene3D" id="1.20.1280.20">
    <property type="entry name" value="HscB, C-terminal domain"/>
    <property type="match status" value="1"/>
</dbReference>
<dbReference type="PANTHER" id="PTHR34227">
    <property type="entry name" value="CHAPERONE PROTEIN YCDY"/>
    <property type="match status" value="1"/>
</dbReference>